<dbReference type="InterPro" id="IPR016634">
    <property type="entry name" value="CapW-like"/>
</dbReference>
<dbReference type="Pfam" id="PF26107">
    <property type="entry name" value="BrxR_CTD"/>
    <property type="match status" value="1"/>
</dbReference>
<dbReference type="InterPro" id="IPR059020">
    <property type="entry name" value="CapW_CTD"/>
</dbReference>
<keyword evidence="5" id="KW-1185">Reference proteome</keyword>
<evidence type="ECO:0000259" key="2">
    <source>
        <dbReference type="Pfam" id="PF26107"/>
    </source>
</evidence>
<dbReference type="InterPro" id="IPR026881">
    <property type="entry name" value="WYL_dom"/>
</dbReference>
<feature type="domain" description="WYL" evidence="1">
    <location>
        <begin position="120"/>
        <end position="185"/>
    </location>
</feature>
<dbReference type="RefSeq" id="WP_188694476.1">
    <property type="nucleotide sequence ID" value="NZ_BMLS01000003.1"/>
</dbReference>
<evidence type="ECO:0000259" key="1">
    <source>
        <dbReference type="Pfam" id="PF13280"/>
    </source>
</evidence>
<sequence>MNLKDIPFAQRQRLAYIDFVLLFKGHLTRQDLINRFEVGLSAGTRDFNLYKELAPSNIHYDTRLKQYFQTPGFKPLFAHDAKKTLAKLAADISDGFDAIGELSFPVEAPSQLNVPDIFVVARIIQAILNGRAVKVIYTSLSSGSAAREIVPHSIIDNGLRWHVRGFDRKTQTFRDFVLTRLSSVTLLDKAPQPNEEQSEDHQWQRQMPIKLVPHPHNVKHPTAIELDYGMQNGALELNVRAALAGYLLRRWNVDCTENASLRGGEYQLWLENQQSLYGAENLAIAPGYKHQ</sequence>
<dbReference type="PROSITE" id="PS52050">
    <property type="entry name" value="WYL"/>
    <property type="match status" value="1"/>
</dbReference>
<gene>
    <name evidence="4" type="ORF">GCM10010982_21130</name>
</gene>
<dbReference type="PIRSF" id="PIRSF015558">
    <property type="entry name" value="Txn_reg_DeoR_prd"/>
    <property type="match status" value="1"/>
</dbReference>
<evidence type="ECO:0000313" key="4">
    <source>
        <dbReference type="EMBL" id="GGO69593.1"/>
    </source>
</evidence>
<protein>
    <submittedName>
        <fullName evidence="4">WYL domain-containing protein</fullName>
    </submittedName>
</protein>
<feature type="domain" description="DNA-binding transcriptional repressor CapW C-terminal dimerisation" evidence="2">
    <location>
        <begin position="207"/>
        <end position="275"/>
    </location>
</feature>
<comment type="caution">
    <text evidence="4">The sequence shown here is derived from an EMBL/GenBank/DDBJ whole genome shotgun (WGS) entry which is preliminary data.</text>
</comment>
<dbReference type="Pfam" id="PF13280">
    <property type="entry name" value="WYL"/>
    <property type="match status" value="1"/>
</dbReference>
<evidence type="ECO:0000313" key="5">
    <source>
        <dbReference type="Proteomes" id="UP000606935"/>
    </source>
</evidence>
<dbReference type="Pfam" id="PF26109">
    <property type="entry name" value="WHD_BrxR"/>
    <property type="match status" value="1"/>
</dbReference>
<dbReference type="InterPro" id="IPR059019">
    <property type="entry name" value="WHD_CapW"/>
</dbReference>
<reference evidence="4" key="2">
    <citation type="submission" date="2020-09" db="EMBL/GenBank/DDBJ databases">
        <authorList>
            <person name="Sun Q."/>
            <person name="Zhou Y."/>
        </authorList>
    </citation>
    <scope>NUCLEOTIDE SEQUENCE</scope>
    <source>
        <strain evidence="4">CGMCC 1.7086</strain>
    </source>
</reference>
<accession>A0A917Z0F1</accession>
<name>A0A917Z0F1_9ALTE</name>
<dbReference type="EMBL" id="BMLS01000003">
    <property type="protein sequence ID" value="GGO69593.1"/>
    <property type="molecule type" value="Genomic_DNA"/>
</dbReference>
<dbReference type="PANTHER" id="PTHR34580">
    <property type="match status" value="1"/>
</dbReference>
<reference evidence="4" key="1">
    <citation type="journal article" date="2014" name="Int. J. Syst. Evol. Microbiol.">
        <title>Complete genome sequence of Corynebacterium casei LMG S-19264T (=DSM 44701T), isolated from a smear-ripened cheese.</title>
        <authorList>
            <consortium name="US DOE Joint Genome Institute (JGI-PGF)"/>
            <person name="Walter F."/>
            <person name="Albersmeier A."/>
            <person name="Kalinowski J."/>
            <person name="Ruckert C."/>
        </authorList>
    </citation>
    <scope>NUCLEOTIDE SEQUENCE</scope>
    <source>
        <strain evidence="4">CGMCC 1.7086</strain>
    </source>
</reference>
<dbReference type="InterPro" id="IPR051534">
    <property type="entry name" value="CBASS_pafABC_assoc_protein"/>
</dbReference>
<dbReference type="PANTHER" id="PTHR34580:SF3">
    <property type="entry name" value="PROTEIN PAFB"/>
    <property type="match status" value="1"/>
</dbReference>
<evidence type="ECO:0000259" key="3">
    <source>
        <dbReference type="Pfam" id="PF26109"/>
    </source>
</evidence>
<dbReference type="AlphaFoldDB" id="A0A917Z0F1"/>
<feature type="domain" description="DNA-binding transcriptional repressor CapW winged helix-turn-helix" evidence="3">
    <location>
        <begin position="10"/>
        <end position="81"/>
    </location>
</feature>
<dbReference type="Proteomes" id="UP000606935">
    <property type="component" value="Unassembled WGS sequence"/>
</dbReference>
<organism evidence="4 5">
    <name type="scientific">Bowmanella pacifica</name>
    <dbReference type="NCBI Taxonomy" id="502051"/>
    <lineage>
        <taxon>Bacteria</taxon>
        <taxon>Pseudomonadati</taxon>
        <taxon>Pseudomonadota</taxon>
        <taxon>Gammaproteobacteria</taxon>
        <taxon>Alteromonadales</taxon>
        <taxon>Alteromonadaceae</taxon>
        <taxon>Bowmanella</taxon>
    </lineage>
</organism>
<proteinExistence type="predicted"/>